<accession>A0A5B9EEL4</accession>
<dbReference type="EMBL" id="CP042806">
    <property type="protein sequence ID" value="QEE29240.1"/>
    <property type="molecule type" value="Genomic_DNA"/>
</dbReference>
<dbReference type="OrthoDB" id="9948817at2"/>
<dbReference type="KEGG" id="talb:FTW19_15300"/>
<evidence type="ECO:0000313" key="1">
    <source>
        <dbReference type="EMBL" id="QEE29240.1"/>
    </source>
</evidence>
<dbReference type="Proteomes" id="UP000321820">
    <property type="component" value="Chromosome"/>
</dbReference>
<keyword evidence="2" id="KW-1185">Reference proteome</keyword>
<proteinExistence type="predicted"/>
<organism evidence="1 2">
    <name type="scientific">Terriglobus albidus</name>
    <dbReference type="NCBI Taxonomy" id="1592106"/>
    <lineage>
        <taxon>Bacteria</taxon>
        <taxon>Pseudomonadati</taxon>
        <taxon>Acidobacteriota</taxon>
        <taxon>Terriglobia</taxon>
        <taxon>Terriglobales</taxon>
        <taxon>Acidobacteriaceae</taxon>
        <taxon>Terriglobus</taxon>
    </lineage>
</organism>
<gene>
    <name evidence="1" type="ORF">FTW19_15300</name>
</gene>
<evidence type="ECO:0000313" key="2">
    <source>
        <dbReference type="Proteomes" id="UP000321820"/>
    </source>
</evidence>
<name>A0A5B9EEL4_9BACT</name>
<dbReference type="RefSeq" id="WP_147648434.1">
    <property type="nucleotide sequence ID" value="NZ_CP042806.1"/>
</dbReference>
<protein>
    <recommendedName>
        <fullName evidence="3">DUF1795 domain-containing protein</fullName>
    </recommendedName>
</protein>
<sequence length="137" mass="15409">MALWWHVRHGNYASFNGHSFRLPLLWRSTNPDRGEIFRLSHAVQLNIDHAVGGIRNEQQAEAFQRQILATYGRGVEEGRFSPETIRAHGLSFLCVRENSAQPWALYLCVVPGTDWQIGLTGGQAGLDDARRILASAR</sequence>
<evidence type="ECO:0008006" key="3">
    <source>
        <dbReference type="Google" id="ProtNLM"/>
    </source>
</evidence>
<reference evidence="1 2" key="1">
    <citation type="submission" date="2019-08" db="EMBL/GenBank/DDBJ databases">
        <title>Complete genome sequence of Terriglobus albidus strain ORNL.</title>
        <authorList>
            <person name="Podar M."/>
        </authorList>
    </citation>
    <scope>NUCLEOTIDE SEQUENCE [LARGE SCALE GENOMIC DNA]</scope>
    <source>
        <strain evidence="1 2">ORNL</strain>
    </source>
</reference>
<dbReference type="AlphaFoldDB" id="A0A5B9EEL4"/>